<keyword evidence="3" id="KW-0732">Signal</keyword>
<evidence type="ECO:0000313" key="6">
    <source>
        <dbReference type="Proteomes" id="UP000677803"/>
    </source>
</evidence>
<feature type="region of interest" description="Disordered" evidence="1">
    <location>
        <begin position="645"/>
        <end position="665"/>
    </location>
</feature>
<keyword evidence="2" id="KW-0472">Membrane</keyword>
<dbReference type="Proteomes" id="UP000677803">
    <property type="component" value="Unassembled WGS sequence"/>
</dbReference>
<feature type="signal peptide" evidence="3">
    <location>
        <begin position="1"/>
        <end position="20"/>
    </location>
</feature>
<feature type="region of interest" description="Disordered" evidence="1">
    <location>
        <begin position="575"/>
        <end position="603"/>
    </location>
</feature>
<dbReference type="EMBL" id="CAJRST010017779">
    <property type="protein sequence ID" value="CAG5945692.1"/>
    <property type="molecule type" value="Genomic_DNA"/>
</dbReference>
<evidence type="ECO:0000256" key="1">
    <source>
        <dbReference type="SAM" id="MobiDB-lite"/>
    </source>
</evidence>
<gene>
    <name evidence="5" type="ORF">MMEN_LOCUS14085</name>
</gene>
<reference evidence="5" key="1">
    <citation type="submission" date="2021-05" db="EMBL/GenBank/DDBJ databases">
        <authorList>
            <person name="Tigano A."/>
        </authorList>
    </citation>
    <scope>NUCLEOTIDE SEQUENCE</scope>
</reference>
<protein>
    <submittedName>
        <fullName evidence="5">(Atlantic silverside) hypothetical protein</fullName>
    </submittedName>
</protein>
<dbReference type="CDD" id="cd00096">
    <property type="entry name" value="Ig"/>
    <property type="match status" value="1"/>
</dbReference>
<proteinExistence type="predicted"/>
<feature type="domain" description="Ig-like" evidence="4">
    <location>
        <begin position="367"/>
        <end position="443"/>
    </location>
</feature>
<dbReference type="InterPro" id="IPR013106">
    <property type="entry name" value="Ig_V-set"/>
</dbReference>
<name>A0A8S4BAQ2_9TELE</name>
<evidence type="ECO:0000256" key="2">
    <source>
        <dbReference type="SAM" id="Phobius"/>
    </source>
</evidence>
<feature type="transmembrane region" description="Helical" evidence="2">
    <location>
        <begin position="546"/>
        <end position="567"/>
    </location>
</feature>
<keyword evidence="2" id="KW-0812">Transmembrane</keyword>
<comment type="caution">
    <text evidence="5">The sequence shown here is derived from an EMBL/GenBank/DDBJ whole genome shotgun (WGS) entry which is preliminary data.</text>
</comment>
<evidence type="ECO:0000256" key="3">
    <source>
        <dbReference type="SAM" id="SignalP"/>
    </source>
</evidence>
<dbReference type="SMART" id="SM00408">
    <property type="entry name" value="IGc2"/>
    <property type="match status" value="2"/>
</dbReference>
<dbReference type="InterPro" id="IPR007110">
    <property type="entry name" value="Ig-like_dom"/>
</dbReference>
<dbReference type="PROSITE" id="PS50835">
    <property type="entry name" value="IG_LIKE"/>
    <property type="match status" value="3"/>
</dbReference>
<dbReference type="SMART" id="SM00406">
    <property type="entry name" value="IGv"/>
    <property type="match status" value="2"/>
</dbReference>
<dbReference type="SMART" id="SM00409">
    <property type="entry name" value="IG"/>
    <property type="match status" value="4"/>
</dbReference>
<dbReference type="SUPFAM" id="SSF48726">
    <property type="entry name" value="Immunoglobulin"/>
    <property type="match status" value="4"/>
</dbReference>
<feature type="domain" description="Ig-like" evidence="4">
    <location>
        <begin position="167"/>
        <end position="263"/>
    </location>
</feature>
<dbReference type="PANTHER" id="PTHR46013:SF4">
    <property type="entry name" value="B-CELL RECEPTOR CD22-RELATED"/>
    <property type="match status" value="1"/>
</dbReference>
<dbReference type="Pfam" id="PF13895">
    <property type="entry name" value="Ig_2"/>
    <property type="match status" value="1"/>
</dbReference>
<sequence length="665" mass="72211">MNFPSTGFVVFLLCLPAMQSEEGWRLTYGPPHNICAAKGSTVEIRCSVSPTLGENVTGIRVFWFAQSALGAVDLTTRPEYAGRVQYGRDGDAFTLRVWDLRVSDSAEYRLGLTTNPPRAGVTGTTGVQLSVTDQAEVQKKGQYLECHSNSSDSVSCAVRGMEDLRPPSVCVESKYCHRVFYPNRKICAFKGSSVSISCIHTYPWSGYNKLWFRRAHSHQTSAPSQPTDLKKDPNYSGRVEVESSDSSSALTIKDLKDSDSAEYYFTYSTPWATWGSDLRGTTLTVAALQVRLMAVHVSEGYTFAQLKCDSSCSPADPHSFIWFNDDRRIQGETSAHLNLLYLGGRISCAADGSEKHRAPAVYAPDSPFVSVNVSGDIVAGDVVTLTCTTDANPAAAYSWNKRNKSCELQPPSADPRLVFPSIRPSDSGEYYCTAQNKLGRRASGYVLVDVKYAPRPPSVSASPCAQIVEGGSVNLSCSSDANPAANYSWYKEGEDSPEVSGQTLTIVNAGLKHGGTYYCEAHNGRGRQRSGLHLVIVSIPGSMHSAVSGSITVVFLAAAGLLAFIFWRRRTSNKPSEAGDSAQETVAVSAAAPGRPAEGQDSLPFASAQFHNNQEDSLYSNVVLDQQRRQKPKEGEVVYSLVNFDRPRRQSSEDPSALYSTVTTA</sequence>
<dbReference type="Pfam" id="PF13927">
    <property type="entry name" value="Ig_3"/>
    <property type="match status" value="1"/>
</dbReference>
<organism evidence="5 6">
    <name type="scientific">Menidia menidia</name>
    <name type="common">Atlantic silverside</name>
    <dbReference type="NCBI Taxonomy" id="238744"/>
    <lineage>
        <taxon>Eukaryota</taxon>
        <taxon>Metazoa</taxon>
        <taxon>Chordata</taxon>
        <taxon>Craniata</taxon>
        <taxon>Vertebrata</taxon>
        <taxon>Euteleostomi</taxon>
        <taxon>Actinopterygii</taxon>
        <taxon>Neopterygii</taxon>
        <taxon>Teleostei</taxon>
        <taxon>Neoteleostei</taxon>
        <taxon>Acanthomorphata</taxon>
        <taxon>Ovalentaria</taxon>
        <taxon>Atherinomorphae</taxon>
        <taxon>Atheriniformes</taxon>
        <taxon>Atherinopsidae</taxon>
        <taxon>Menidiinae</taxon>
        <taxon>Menidia</taxon>
    </lineage>
</organism>
<keyword evidence="6" id="KW-1185">Reference proteome</keyword>
<dbReference type="OrthoDB" id="10039395at2759"/>
<dbReference type="PANTHER" id="PTHR46013">
    <property type="entry name" value="VASCULAR CELL ADHESION MOLECULE 1"/>
    <property type="match status" value="1"/>
</dbReference>
<dbReference type="InterPro" id="IPR003598">
    <property type="entry name" value="Ig_sub2"/>
</dbReference>
<evidence type="ECO:0000259" key="4">
    <source>
        <dbReference type="PROSITE" id="PS50835"/>
    </source>
</evidence>
<accession>A0A8S4BAQ2</accession>
<feature type="compositionally biased region" description="Polar residues" evidence="1">
    <location>
        <begin position="218"/>
        <end position="227"/>
    </location>
</feature>
<dbReference type="Gene3D" id="2.60.40.10">
    <property type="entry name" value="Immunoglobulins"/>
    <property type="match status" value="4"/>
</dbReference>
<feature type="region of interest" description="Disordered" evidence="1">
    <location>
        <begin position="218"/>
        <end position="240"/>
    </location>
</feature>
<dbReference type="InterPro" id="IPR003599">
    <property type="entry name" value="Ig_sub"/>
</dbReference>
<dbReference type="InterPro" id="IPR013783">
    <property type="entry name" value="Ig-like_fold"/>
</dbReference>
<evidence type="ECO:0000313" key="5">
    <source>
        <dbReference type="EMBL" id="CAG5945692.1"/>
    </source>
</evidence>
<feature type="chain" id="PRO_5035907970" evidence="3">
    <location>
        <begin position="21"/>
        <end position="665"/>
    </location>
</feature>
<feature type="domain" description="Ig-like" evidence="4">
    <location>
        <begin position="457"/>
        <end position="535"/>
    </location>
</feature>
<dbReference type="AlphaFoldDB" id="A0A8S4BAQ2"/>
<keyword evidence="2" id="KW-1133">Transmembrane helix</keyword>
<dbReference type="InterPro" id="IPR036179">
    <property type="entry name" value="Ig-like_dom_sf"/>
</dbReference>